<feature type="domain" description="Chorismate mutase" evidence="6">
    <location>
        <begin position="1"/>
        <end position="101"/>
    </location>
</feature>
<dbReference type="EC" id="5.4.99.5" evidence="2"/>
<dbReference type="PANTHER" id="PTHR38041">
    <property type="entry name" value="CHORISMATE MUTASE"/>
    <property type="match status" value="1"/>
</dbReference>
<gene>
    <name evidence="7" type="primary">aroQ</name>
    <name evidence="7" type="ORF">L2764_22365</name>
</gene>
<keyword evidence="4 7" id="KW-0413">Isomerase</keyword>
<dbReference type="GO" id="GO:0004106">
    <property type="term" value="F:chorismate mutase activity"/>
    <property type="evidence" value="ECO:0007669"/>
    <property type="project" value="UniProtKB-EC"/>
</dbReference>
<dbReference type="InterPro" id="IPR036263">
    <property type="entry name" value="Chorismate_II_sf"/>
</dbReference>
<keyword evidence="3 5" id="KW-0732">Signal</keyword>
<feature type="chain" id="PRO_5046231124" description="chorismate mutase" evidence="5">
    <location>
        <begin position="24"/>
        <end position="181"/>
    </location>
</feature>
<keyword evidence="8" id="KW-1185">Reference proteome</keyword>
<dbReference type="Pfam" id="PF01817">
    <property type="entry name" value="CM_2"/>
    <property type="match status" value="1"/>
</dbReference>
<comment type="caution">
    <text evidence="7">The sequence shown here is derived from an EMBL/GenBank/DDBJ whole genome shotgun (WGS) entry which is preliminary data.</text>
</comment>
<accession>A0ABT0LIF9</accession>
<name>A0ABT0LIF9_9GAMM</name>
<protein>
    <recommendedName>
        <fullName evidence="2">chorismate mutase</fullName>
        <ecNumber evidence="2">5.4.99.5</ecNumber>
    </recommendedName>
</protein>
<dbReference type="InterPro" id="IPR051331">
    <property type="entry name" value="Chorismate_mutase-related"/>
</dbReference>
<evidence type="ECO:0000313" key="7">
    <source>
        <dbReference type="EMBL" id="MCL1127150.1"/>
    </source>
</evidence>
<dbReference type="SMART" id="SM00830">
    <property type="entry name" value="CM_2"/>
    <property type="match status" value="1"/>
</dbReference>
<proteinExistence type="predicted"/>
<dbReference type="InterPro" id="IPR036979">
    <property type="entry name" value="CM_dom_sf"/>
</dbReference>
<evidence type="ECO:0000259" key="6">
    <source>
        <dbReference type="PROSITE" id="PS51168"/>
    </source>
</evidence>
<evidence type="ECO:0000256" key="1">
    <source>
        <dbReference type="ARBA" id="ARBA00004817"/>
    </source>
</evidence>
<dbReference type="Proteomes" id="UP001203423">
    <property type="component" value="Unassembled WGS sequence"/>
</dbReference>
<reference evidence="7 8" key="1">
    <citation type="submission" date="2022-01" db="EMBL/GenBank/DDBJ databases">
        <title>Whole genome-based taxonomy of the Shewanellaceae.</title>
        <authorList>
            <person name="Martin-Rodriguez A.J."/>
        </authorList>
    </citation>
    <scope>NUCLEOTIDE SEQUENCE [LARGE SCALE GENOMIC DNA]</scope>
    <source>
        <strain evidence="7 8">DSM 17177</strain>
    </source>
</reference>
<dbReference type="InterPro" id="IPR008240">
    <property type="entry name" value="Chorismate_mutase_periplasmic"/>
</dbReference>
<dbReference type="PROSITE" id="PS51168">
    <property type="entry name" value="CHORISMATE_MUT_2"/>
    <property type="match status" value="1"/>
</dbReference>
<dbReference type="SUPFAM" id="SSF48600">
    <property type="entry name" value="Chorismate mutase II"/>
    <property type="match status" value="1"/>
</dbReference>
<organism evidence="7 8">
    <name type="scientific">Shewanella surugensis</name>
    <dbReference type="NCBI Taxonomy" id="212020"/>
    <lineage>
        <taxon>Bacteria</taxon>
        <taxon>Pseudomonadati</taxon>
        <taxon>Pseudomonadota</taxon>
        <taxon>Gammaproteobacteria</taxon>
        <taxon>Alteromonadales</taxon>
        <taxon>Shewanellaceae</taxon>
        <taxon>Shewanella</taxon>
    </lineage>
</organism>
<evidence type="ECO:0000256" key="3">
    <source>
        <dbReference type="ARBA" id="ARBA00022729"/>
    </source>
</evidence>
<feature type="signal peptide" evidence="5">
    <location>
        <begin position="1"/>
        <end position="23"/>
    </location>
</feature>
<comment type="pathway">
    <text evidence="1">Metabolic intermediate biosynthesis; prephenate biosynthesis; prephenate from chorismate: step 1/1.</text>
</comment>
<evidence type="ECO:0000256" key="2">
    <source>
        <dbReference type="ARBA" id="ARBA00012404"/>
    </source>
</evidence>
<dbReference type="InterPro" id="IPR002701">
    <property type="entry name" value="CM_II_prokaryot"/>
</dbReference>
<sequence>MNLLSKNFYLLCLILLFPLPVLANGDVASIFNTINLRLTYMQDVALYKAQHHLAIEDVAREKKVLASATRAASQLGLPTNKVDAFFKAQIAVAKAIQYRYRAQWLASAVSGNAPRDLQTQVRPALIKLGEQLNKELADYVMQGGRFVPTQYKAFSDAIKVKYVTVPDKNLLFNALMQITDP</sequence>
<dbReference type="RefSeq" id="WP_248942546.1">
    <property type="nucleotide sequence ID" value="NZ_JAKIKS010000131.1"/>
</dbReference>
<evidence type="ECO:0000256" key="5">
    <source>
        <dbReference type="SAM" id="SignalP"/>
    </source>
</evidence>
<evidence type="ECO:0000256" key="4">
    <source>
        <dbReference type="ARBA" id="ARBA00023235"/>
    </source>
</evidence>
<dbReference type="PANTHER" id="PTHR38041:SF2">
    <property type="entry name" value="SECRETED CHORISMATE MUTASE"/>
    <property type="match status" value="1"/>
</dbReference>
<evidence type="ECO:0000313" key="8">
    <source>
        <dbReference type="Proteomes" id="UP001203423"/>
    </source>
</evidence>
<dbReference type="EMBL" id="JAKIKS010000131">
    <property type="protein sequence ID" value="MCL1127150.1"/>
    <property type="molecule type" value="Genomic_DNA"/>
</dbReference>
<dbReference type="NCBIfam" id="TIGR01806">
    <property type="entry name" value="CM_mono2"/>
    <property type="match status" value="1"/>
</dbReference>
<dbReference type="Gene3D" id="1.20.59.10">
    <property type="entry name" value="Chorismate mutase"/>
    <property type="match status" value="1"/>
</dbReference>